<comment type="caution">
    <text evidence="8">The sequence shown here is derived from an EMBL/GenBank/DDBJ whole genome shotgun (WGS) entry which is preliminary data.</text>
</comment>
<protein>
    <recommendedName>
        <fullName evidence="7">Major facilitator superfamily (MFS) profile domain-containing protein</fullName>
    </recommendedName>
</protein>
<feature type="domain" description="Major facilitator superfamily (MFS) profile" evidence="7">
    <location>
        <begin position="74"/>
        <end position="487"/>
    </location>
</feature>
<feature type="transmembrane region" description="Helical" evidence="6">
    <location>
        <begin position="72"/>
        <end position="97"/>
    </location>
</feature>
<dbReference type="InterPro" id="IPR036259">
    <property type="entry name" value="MFS_trans_sf"/>
</dbReference>
<dbReference type="PANTHER" id="PTHR43791">
    <property type="entry name" value="PERMEASE-RELATED"/>
    <property type="match status" value="1"/>
</dbReference>
<keyword evidence="5 6" id="KW-0472">Membrane</keyword>
<evidence type="ECO:0000256" key="6">
    <source>
        <dbReference type="SAM" id="Phobius"/>
    </source>
</evidence>
<feature type="transmembrane region" description="Helical" evidence="6">
    <location>
        <begin position="460"/>
        <end position="482"/>
    </location>
</feature>
<dbReference type="InterPro" id="IPR011701">
    <property type="entry name" value="MFS"/>
</dbReference>
<proteinExistence type="predicted"/>
<keyword evidence="4 6" id="KW-1133">Transmembrane helix</keyword>
<feature type="transmembrane region" description="Helical" evidence="6">
    <location>
        <begin position="117"/>
        <end position="134"/>
    </location>
</feature>
<dbReference type="PROSITE" id="PS50850">
    <property type="entry name" value="MFS"/>
    <property type="match status" value="1"/>
</dbReference>
<reference evidence="8 9" key="1">
    <citation type="journal article" date="2023" name="G3 (Bethesda)">
        <title>A chromosome-level genome assembly of Zasmidium syzygii isolated from banana leaves.</title>
        <authorList>
            <person name="van Westerhoven A.C."/>
            <person name="Mehrabi R."/>
            <person name="Talebi R."/>
            <person name="Steentjes M.B.F."/>
            <person name="Corcolon B."/>
            <person name="Chong P.A."/>
            <person name="Kema G.H.J."/>
            <person name="Seidl M.F."/>
        </authorList>
    </citation>
    <scope>NUCLEOTIDE SEQUENCE [LARGE SCALE GENOMIC DNA]</scope>
    <source>
        <strain evidence="8 9">P124</strain>
    </source>
</reference>
<sequence>MAVPINSVPSHNVEKVMYSATVQTTINDSDRHDSVIGGNKKSLDEAYDFLCSHDTTQAAGLDIKRIRRKIDYYVMPLFYLNFLAQFLDKSLLAYAIIMGIEKDLGLKGNELNNVVSSLWWAYLVASAFTGPVLNKVPVGRFLALSMTCWGVIVSCTATVQSYGGLMGIRILMGVFDAAIPPALMLLTSQYYRKDEAALRFELWFTAAGSGLLFGGFISFGFQHVHDTSLESWRIMFLTLGILSIVLGVVTWLLLPDTPMNARFLTDAEKAAVLQHVAVNKTGVSSHKFDWSQATAALTDPQIWLLTIGNAVVSIGAGILGIYGVSLIRSFGFTSKEAALLTAPAGGVAIVLGIVAAFVLRYQWMPRWAVAITGYTLSLLGSCLVAFLPKSNKYGNLIGIWMVACSLPTVGLKYHWITANVAGHTKRSIATASVSAATAIGNIVGPYAVQKKDAPEYQPARITLVAVKAGAMVLIGALTVYYWMTNRRRDRLFGPPPPEVDNVSSEASVRSDTWANLTDKERKTFRYVL</sequence>
<keyword evidence="2" id="KW-0813">Transport</keyword>
<evidence type="ECO:0000256" key="2">
    <source>
        <dbReference type="ARBA" id="ARBA00022448"/>
    </source>
</evidence>
<evidence type="ECO:0000313" key="9">
    <source>
        <dbReference type="Proteomes" id="UP001305779"/>
    </source>
</evidence>
<dbReference type="Gene3D" id="1.20.1250.20">
    <property type="entry name" value="MFS general substrate transporter like domains"/>
    <property type="match status" value="2"/>
</dbReference>
<evidence type="ECO:0000256" key="4">
    <source>
        <dbReference type="ARBA" id="ARBA00022989"/>
    </source>
</evidence>
<evidence type="ECO:0000256" key="3">
    <source>
        <dbReference type="ARBA" id="ARBA00022692"/>
    </source>
</evidence>
<feature type="transmembrane region" description="Helical" evidence="6">
    <location>
        <begin position="427"/>
        <end position="448"/>
    </location>
</feature>
<gene>
    <name evidence="8" type="ORF">PRZ48_014894</name>
</gene>
<dbReference type="PANTHER" id="PTHR43791:SF40">
    <property type="entry name" value="THIAMINE PATHWAY TRANSPORTER THI73"/>
    <property type="match status" value="1"/>
</dbReference>
<evidence type="ECO:0000256" key="5">
    <source>
        <dbReference type="ARBA" id="ARBA00023136"/>
    </source>
</evidence>
<dbReference type="InterPro" id="IPR020846">
    <property type="entry name" value="MFS_dom"/>
</dbReference>
<accession>A0ABR0DX81</accession>
<comment type="subcellular location">
    <subcellularLocation>
        <location evidence="1">Membrane</location>
        <topology evidence="1">Multi-pass membrane protein</topology>
    </subcellularLocation>
</comment>
<keyword evidence="3 6" id="KW-0812">Transmembrane</keyword>
<feature type="transmembrane region" description="Helical" evidence="6">
    <location>
        <begin position="302"/>
        <end position="325"/>
    </location>
</feature>
<feature type="transmembrane region" description="Helical" evidence="6">
    <location>
        <begin position="393"/>
        <end position="415"/>
    </location>
</feature>
<feature type="transmembrane region" description="Helical" evidence="6">
    <location>
        <begin position="141"/>
        <end position="162"/>
    </location>
</feature>
<name>A0ABR0DX81_ZASCE</name>
<dbReference type="Proteomes" id="UP001305779">
    <property type="component" value="Unassembled WGS sequence"/>
</dbReference>
<dbReference type="Pfam" id="PF07690">
    <property type="entry name" value="MFS_1"/>
    <property type="match status" value="1"/>
</dbReference>
<feature type="transmembrane region" description="Helical" evidence="6">
    <location>
        <begin position="200"/>
        <end position="222"/>
    </location>
</feature>
<feature type="transmembrane region" description="Helical" evidence="6">
    <location>
        <begin position="366"/>
        <end position="387"/>
    </location>
</feature>
<evidence type="ECO:0000256" key="1">
    <source>
        <dbReference type="ARBA" id="ARBA00004141"/>
    </source>
</evidence>
<keyword evidence="9" id="KW-1185">Reference proteome</keyword>
<dbReference type="SUPFAM" id="SSF103473">
    <property type="entry name" value="MFS general substrate transporter"/>
    <property type="match status" value="1"/>
</dbReference>
<feature type="transmembrane region" description="Helical" evidence="6">
    <location>
        <begin position="168"/>
        <end position="188"/>
    </location>
</feature>
<evidence type="ECO:0000313" key="8">
    <source>
        <dbReference type="EMBL" id="KAK4493709.1"/>
    </source>
</evidence>
<organism evidence="8 9">
    <name type="scientific">Zasmidium cellare</name>
    <name type="common">Wine cellar mold</name>
    <name type="synonym">Racodium cellare</name>
    <dbReference type="NCBI Taxonomy" id="395010"/>
    <lineage>
        <taxon>Eukaryota</taxon>
        <taxon>Fungi</taxon>
        <taxon>Dikarya</taxon>
        <taxon>Ascomycota</taxon>
        <taxon>Pezizomycotina</taxon>
        <taxon>Dothideomycetes</taxon>
        <taxon>Dothideomycetidae</taxon>
        <taxon>Mycosphaerellales</taxon>
        <taxon>Mycosphaerellaceae</taxon>
        <taxon>Zasmidium</taxon>
    </lineage>
</organism>
<feature type="transmembrane region" description="Helical" evidence="6">
    <location>
        <begin position="337"/>
        <end position="359"/>
    </location>
</feature>
<feature type="transmembrane region" description="Helical" evidence="6">
    <location>
        <begin position="234"/>
        <end position="254"/>
    </location>
</feature>
<dbReference type="EMBL" id="JAXOVC010000015">
    <property type="protein sequence ID" value="KAK4493709.1"/>
    <property type="molecule type" value="Genomic_DNA"/>
</dbReference>
<evidence type="ECO:0000259" key="7">
    <source>
        <dbReference type="PROSITE" id="PS50850"/>
    </source>
</evidence>